<dbReference type="InterPro" id="IPR032675">
    <property type="entry name" value="LRR_dom_sf"/>
</dbReference>
<reference evidence="2" key="1">
    <citation type="submission" date="2023-03" db="EMBL/GenBank/DDBJ databases">
        <title>Massive genome expansion in bonnet fungi (Mycena s.s.) driven by repeated elements and novel gene families across ecological guilds.</title>
        <authorList>
            <consortium name="Lawrence Berkeley National Laboratory"/>
            <person name="Harder C.B."/>
            <person name="Miyauchi S."/>
            <person name="Viragh M."/>
            <person name="Kuo A."/>
            <person name="Thoen E."/>
            <person name="Andreopoulos B."/>
            <person name="Lu D."/>
            <person name="Skrede I."/>
            <person name="Drula E."/>
            <person name="Henrissat B."/>
            <person name="Morin E."/>
            <person name="Kohler A."/>
            <person name="Barry K."/>
            <person name="LaButti K."/>
            <person name="Morin E."/>
            <person name="Salamov A."/>
            <person name="Lipzen A."/>
            <person name="Mereny Z."/>
            <person name="Hegedus B."/>
            <person name="Baldrian P."/>
            <person name="Stursova M."/>
            <person name="Weitz H."/>
            <person name="Taylor A."/>
            <person name="Grigoriev I.V."/>
            <person name="Nagy L.G."/>
            <person name="Martin F."/>
            <person name="Kauserud H."/>
        </authorList>
    </citation>
    <scope>NUCLEOTIDE SEQUENCE</scope>
    <source>
        <strain evidence="2">CBHHK002</strain>
    </source>
</reference>
<feature type="region of interest" description="Disordered" evidence="1">
    <location>
        <begin position="28"/>
        <end position="51"/>
    </location>
</feature>
<dbReference type="Gene3D" id="3.80.10.10">
    <property type="entry name" value="Ribonuclease Inhibitor"/>
    <property type="match status" value="1"/>
</dbReference>
<evidence type="ECO:0000313" key="3">
    <source>
        <dbReference type="Proteomes" id="UP001218218"/>
    </source>
</evidence>
<proteinExistence type="predicted"/>
<accession>A0AAD6ZY30</accession>
<sequence length="386" mass="42914">MSSRFQVPDHISSFLETGVLSPSARVSSRVRSSNGRPEVGSFLPFQHGLTGTPGPLRQRATISAPSSPPVSITELLRAAGGLYTPPMGASRHLEAEFSRRGHKERTRDSYVHVSLRLWSPKKTKQFKLLVEFLLALPNLTSLRIRWQLQFKVGLQGRGNSKLFSAFTDVSLPSVTSLSVSDNLHPIFHAFPNVTTLACPSILAGSDALRPAIECFPYLDALVGLLSLDIHQTTYSSPAEFARHFPRLRMLCITNPIPCNNELQPSLALLRAFTHLSELTFFARSDKNIFPLEVLLACGMDILRESTSLDAKSDARAFRDRPTDIAYLRDLPNPRKSVRKFNFGVSARAISCNFSRATFIIPTHNFPTLASIPLLRSRWGPYSDKLM</sequence>
<comment type="caution">
    <text evidence="2">The sequence shown here is derived from an EMBL/GenBank/DDBJ whole genome shotgun (WGS) entry which is preliminary data.</text>
</comment>
<evidence type="ECO:0000256" key="1">
    <source>
        <dbReference type="SAM" id="MobiDB-lite"/>
    </source>
</evidence>
<evidence type="ECO:0000313" key="2">
    <source>
        <dbReference type="EMBL" id="KAJ7343244.1"/>
    </source>
</evidence>
<dbReference type="AlphaFoldDB" id="A0AAD6ZY30"/>
<keyword evidence="3" id="KW-1185">Reference proteome</keyword>
<dbReference type="Proteomes" id="UP001218218">
    <property type="component" value="Unassembled WGS sequence"/>
</dbReference>
<organism evidence="2 3">
    <name type="scientific">Mycena albidolilacea</name>
    <dbReference type="NCBI Taxonomy" id="1033008"/>
    <lineage>
        <taxon>Eukaryota</taxon>
        <taxon>Fungi</taxon>
        <taxon>Dikarya</taxon>
        <taxon>Basidiomycota</taxon>
        <taxon>Agaricomycotina</taxon>
        <taxon>Agaricomycetes</taxon>
        <taxon>Agaricomycetidae</taxon>
        <taxon>Agaricales</taxon>
        <taxon>Marasmiineae</taxon>
        <taxon>Mycenaceae</taxon>
        <taxon>Mycena</taxon>
    </lineage>
</organism>
<protein>
    <submittedName>
        <fullName evidence="2">Uncharacterized protein</fullName>
    </submittedName>
</protein>
<gene>
    <name evidence="2" type="ORF">DFH08DRAFT_1081472</name>
</gene>
<dbReference type="EMBL" id="JARIHO010000023">
    <property type="protein sequence ID" value="KAJ7343244.1"/>
    <property type="molecule type" value="Genomic_DNA"/>
</dbReference>
<name>A0AAD6ZY30_9AGAR</name>